<dbReference type="EMBL" id="OW240924">
    <property type="protein sequence ID" value="CAH2327592.1"/>
    <property type="molecule type" value="Genomic_DNA"/>
</dbReference>
<name>A0AAD1TM48_PELCU</name>
<keyword evidence="2" id="KW-1185">Reference proteome</keyword>
<accession>A0AAD1TM48</accession>
<organism evidence="1 2">
    <name type="scientific">Pelobates cultripes</name>
    <name type="common">Western spadefoot toad</name>
    <dbReference type="NCBI Taxonomy" id="61616"/>
    <lineage>
        <taxon>Eukaryota</taxon>
        <taxon>Metazoa</taxon>
        <taxon>Chordata</taxon>
        <taxon>Craniata</taxon>
        <taxon>Vertebrata</taxon>
        <taxon>Euteleostomi</taxon>
        <taxon>Amphibia</taxon>
        <taxon>Batrachia</taxon>
        <taxon>Anura</taxon>
        <taxon>Pelobatoidea</taxon>
        <taxon>Pelobatidae</taxon>
        <taxon>Pelobates</taxon>
    </lineage>
</organism>
<feature type="non-terminal residue" evidence="1">
    <location>
        <position position="80"/>
    </location>
</feature>
<proteinExistence type="predicted"/>
<gene>
    <name evidence="1" type="ORF">PECUL_23A002363</name>
</gene>
<dbReference type="AlphaFoldDB" id="A0AAD1TM48"/>
<protein>
    <submittedName>
        <fullName evidence="1">Uncharacterized protein</fullName>
    </submittedName>
</protein>
<dbReference type="Proteomes" id="UP001295444">
    <property type="component" value="Chromosome 13"/>
</dbReference>
<reference evidence="1" key="1">
    <citation type="submission" date="2022-03" db="EMBL/GenBank/DDBJ databases">
        <authorList>
            <person name="Alioto T."/>
            <person name="Alioto T."/>
            <person name="Gomez Garrido J."/>
        </authorList>
    </citation>
    <scope>NUCLEOTIDE SEQUENCE</scope>
</reference>
<sequence>MAGLRNEVAAQEGRIVVLERLAEAQAASVTSFDMAVARQGEVLLAMRRHLEDCRCNIRVRGVLEGDGEENVEEVLAGLFR</sequence>
<evidence type="ECO:0000313" key="2">
    <source>
        <dbReference type="Proteomes" id="UP001295444"/>
    </source>
</evidence>
<evidence type="ECO:0000313" key="1">
    <source>
        <dbReference type="EMBL" id="CAH2327592.1"/>
    </source>
</evidence>